<keyword evidence="13" id="KW-1185">Reference proteome</keyword>
<keyword evidence="8" id="KW-0539">Nucleus</keyword>
<evidence type="ECO:0000256" key="8">
    <source>
        <dbReference type="ARBA" id="ARBA00023242"/>
    </source>
</evidence>
<dbReference type="Pfam" id="PF03110">
    <property type="entry name" value="SBP"/>
    <property type="match status" value="1"/>
</dbReference>
<dbReference type="InterPro" id="IPR036893">
    <property type="entry name" value="SBP_sf"/>
</dbReference>
<feature type="compositionally biased region" description="Basic residues" evidence="10">
    <location>
        <begin position="139"/>
        <end position="149"/>
    </location>
</feature>
<dbReference type="Gene3D" id="4.10.1100.10">
    <property type="entry name" value="Transcription factor, SBP-box domain"/>
    <property type="match status" value="1"/>
</dbReference>
<dbReference type="InterPro" id="IPR004333">
    <property type="entry name" value="SBP_dom"/>
</dbReference>
<dbReference type="InterPro" id="IPR044817">
    <property type="entry name" value="SBP-like"/>
</dbReference>
<keyword evidence="6" id="KW-0238">DNA-binding</keyword>
<proteinExistence type="predicted"/>
<reference evidence="12" key="1">
    <citation type="submission" date="2022-05" db="EMBL/GenBank/DDBJ databases">
        <title>The Musa troglodytarum L. genome provides insights into the mechanism of non-climacteric behaviour and enrichment of carotenoids.</title>
        <authorList>
            <person name="Wang J."/>
        </authorList>
    </citation>
    <scope>NUCLEOTIDE SEQUENCE</scope>
    <source>
        <tissue evidence="12">Leaf</tissue>
    </source>
</reference>
<gene>
    <name evidence="12" type="ORF">MUK42_06932</name>
</gene>
<comment type="subcellular location">
    <subcellularLocation>
        <location evidence="1">Nucleus</location>
    </subcellularLocation>
</comment>
<feature type="region of interest" description="Disordered" evidence="10">
    <location>
        <begin position="1"/>
        <end position="74"/>
    </location>
</feature>
<feature type="compositionally biased region" description="Low complexity" evidence="10">
    <location>
        <begin position="39"/>
        <end position="52"/>
    </location>
</feature>
<dbReference type="Proteomes" id="UP001055439">
    <property type="component" value="Chromosome 8"/>
</dbReference>
<evidence type="ECO:0000313" key="13">
    <source>
        <dbReference type="Proteomes" id="UP001055439"/>
    </source>
</evidence>
<evidence type="ECO:0000313" key="12">
    <source>
        <dbReference type="EMBL" id="URE36049.1"/>
    </source>
</evidence>
<evidence type="ECO:0000256" key="6">
    <source>
        <dbReference type="ARBA" id="ARBA00023125"/>
    </source>
</evidence>
<name>A0A9E7L307_9LILI</name>
<evidence type="ECO:0000256" key="3">
    <source>
        <dbReference type="ARBA" id="ARBA00022771"/>
    </source>
</evidence>
<accession>A0A9E7L307</accession>
<keyword evidence="3 9" id="KW-0863">Zinc-finger</keyword>
<evidence type="ECO:0000256" key="5">
    <source>
        <dbReference type="ARBA" id="ARBA00023015"/>
    </source>
</evidence>
<evidence type="ECO:0000256" key="2">
    <source>
        <dbReference type="ARBA" id="ARBA00022723"/>
    </source>
</evidence>
<dbReference type="GO" id="GO:0005634">
    <property type="term" value="C:nucleus"/>
    <property type="evidence" value="ECO:0007669"/>
    <property type="project" value="UniProtKB-SubCell"/>
</dbReference>
<organism evidence="12 13">
    <name type="scientific">Musa troglodytarum</name>
    <name type="common">fe'i banana</name>
    <dbReference type="NCBI Taxonomy" id="320322"/>
    <lineage>
        <taxon>Eukaryota</taxon>
        <taxon>Viridiplantae</taxon>
        <taxon>Streptophyta</taxon>
        <taxon>Embryophyta</taxon>
        <taxon>Tracheophyta</taxon>
        <taxon>Spermatophyta</taxon>
        <taxon>Magnoliopsida</taxon>
        <taxon>Liliopsida</taxon>
        <taxon>Zingiberales</taxon>
        <taxon>Musaceae</taxon>
        <taxon>Musa</taxon>
    </lineage>
</organism>
<evidence type="ECO:0000259" key="11">
    <source>
        <dbReference type="PROSITE" id="PS51141"/>
    </source>
</evidence>
<evidence type="ECO:0000256" key="9">
    <source>
        <dbReference type="PROSITE-ProRule" id="PRU00470"/>
    </source>
</evidence>
<dbReference type="PANTHER" id="PTHR31251">
    <property type="entry name" value="SQUAMOSA PROMOTER-BINDING-LIKE PROTEIN 4"/>
    <property type="match status" value="1"/>
</dbReference>
<dbReference type="OrthoDB" id="514967at2759"/>
<feature type="region of interest" description="Disordered" evidence="10">
    <location>
        <begin position="139"/>
        <end position="160"/>
    </location>
</feature>
<keyword evidence="7" id="KW-0804">Transcription</keyword>
<keyword evidence="4" id="KW-0862">Zinc</keyword>
<evidence type="ECO:0000256" key="1">
    <source>
        <dbReference type="ARBA" id="ARBA00004123"/>
    </source>
</evidence>
<dbReference type="GO" id="GO:0003677">
    <property type="term" value="F:DNA binding"/>
    <property type="evidence" value="ECO:0007669"/>
    <property type="project" value="UniProtKB-KW"/>
</dbReference>
<protein>
    <submittedName>
        <fullName evidence="12">Squamosa promoter-binding-like protein</fullName>
    </submittedName>
</protein>
<dbReference type="AlphaFoldDB" id="A0A9E7L307"/>
<dbReference type="PANTHER" id="PTHR31251:SF226">
    <property type="entry name" value="SQUAMOSA PROMOTER-BINDING-LIKE PROTEIN 6"/>
    <property type="match status" value="1"/>
</dbReference>
<feature type="region of interest" description="Disordered" evidence="10">
    <location>
        <begin position="339"/>
        <end position="360"/>
    </location>
</feature>
<dbReference type="SUPFAM" id="SSF103612">
    <property type="entry name" value="SBT domain"/>
    <property type="match status" value="1"/>
</dbReference>
<dbReference type="FunFam" id="4.10.1100.10:FF:000001">
    <property type="entry name" value="Squamosa promoter-binding-like protein 14"/>
    <property type="match status" value="1"/>
</dbReference>
<keyword evidence="2" id="KW-0479">Metal-binding</keyword>
<keyword evidence="5" id="KW-0805">Transcription regulation</keyword>
<evidence type="ECO:0000256" key="10">
    <source>
        <dbReference type="SAM" id="MobiDB-lite"/>
    </source>
</evidence>
<evidence type="ECO:0000256" key="7">
    <source>
        <dbReference type="ARBA" id="ARBA00023163"/>
    </source>
</evidence>
<feature type="compositionally biased region" description="Low complexity" evidence="10">
    <location>
        <begin position="1"/>
        <end position="16"/>
    </location>
</feature>
<feature type="domain" description="SBP-type" evidence="11">
    <location>
        <begin position="72"/>
        <end position="149"/>
    </location>
</feature>
<dbReference type="GO" id="GO:0008270">
    <property type="term" value="F:zinc ion binding"/>
    <property type="evidence" value="ECO:0007669"/>
    <property type="project" value="UniProtKB-KW"/>
</dbReference>
<evidence type="ECO:0000256" key="4">
    <source>
        <dbReference type="ARBA" id="ARBA00022833"/>
    </source>
</evidence>
<dbReference type="PROSITE" id="PS51141">
    <property type="entry name" value="ZF_SBP"/>
    <property type="match status" value="1"/>
</dbReference>
<dbReference type="EMBL" id="CP097510">
    <property type="protein sequence ID" value="URE36049.1"/>
    <property type="molecule type" value="Genomic_DNA"/>
</dbReference>
<sequence length="360" mass="38109">MDSSSLKASAASSSSSDPPHGLKFGQKIYFDGGSGGSGSSSETPSAPATEAATPPPPTKKGKGLAQGGQHQPPRCQVEGCNVDLTGAKAYYCRHKVCGMHSKAPKVVVAGLEQRFCQQCSRFHQLPEFDQGKRSCRRRLAGHNERRRKPPPGPYGRFASSFREQPSGFRSLLMDFSYPNLSSSRRNPAATAGDRVATNEWHRGLDASPGEVAPHGTRRCSQGPAAGALCSTMEIPTGECLAGVADSSCALSLLSTHPWSSSSARNGAPVIPATSIFDGPRMVDSVIPSSYVTGLWGIRDHGGRTSPHKVLREMGSTEATATVDAHFSGQVEFALQENGQRLDHGSGSAYGHSGLHMHRSL</sequence>